<evidence type="ECO:0000313" key="5">
    <source>
        <dbReference type="Proteomes" id="UP000593562"/>
    </source>
</evidence>
<gene>
    <name evidence="4" type="ORF">HS088_TW23G00477</name>
</gene>
<comment type="subcellular location">
    <subcellularLocation>
        <location evidence="1">Nucleus</location>
    </subcellularLocation>
</comment>
<dbReference type="InterPro" id="IPR005491">
    <property type="entry name" value="ENT_dom"/>
</dbReference>
<dbReference type="GO" id="GO:0050832">
    <property type="term" value="P:defense response to fungus"/>
    <property type="evidence" value="ECO:0007669"/>
    <property type="project" value="InterPro"/>
</dbReference>
<dbReference type="SMART" id="SM01191">
    <property type="entry name" value="ENT"/>
    <property type="match status" value="1"/>
</dbReference>
<name>A0A7J7BV38_TRIWF</name>
<dbReference type="InterPro" id="IPR033485">
    <property type="entry name" value="EMSY-LIKE_plant"/>
</dbReference>
<evidence type="ECO:0000256" key="1">
    <source>
        <dbReference type="ARBA" id="ARBA00004123"/>
    </source>
</evidence>
<proteinExistence type="predicted"/>
<keyword evidence="5" id="KW-1185">Reference proteome</keyword>
<dbReference type="GO" id="GO:0005634">
    <property type="term" value="C:nucleus"/>
    <property type="evidence" value="ECO:0007669"/>
    <property type="project" value="UniProtKB-SubCell"/>
</dbReference>
<protein>
    <recommendedName>
        <fullName evidence="3">ENT domain-containing protein</fullName>
    </recommendedName>
</protein>
<dbReference type="AlphaFoldDB" id="A0A7J7BV38"/>
<dbReference type="PANTHER" id="PTHR33432">
    <property type="entry name" value="PROTEIN EMSY-LIKE 4"/>
    <property type="match status" value="1"/>
</dbReference>
<dbReference type="Proteomes" id="UP000593562">
    <property type="component" value="Unassembled WGS sequence"/>
</dbReference>
<evidence type="ECO:0000313" key="4">
    <source>
        <dbReference type="EMBL" id="KAF5725749.1"/>
    </source>
</evidence>
<evidence type="ECO:0000256" key="2">
    <source>
        <dbReference type="ARBA" id="ARBA00023242"/>
    </source>
</evidence>
<feature type="domain" description="ENT" evidence="3">
    <location>
        <begin position="32"/>
        <end position="119"/>
    </location>
</feature>
<keyword evidence="2" id="KW-0539">Nucleus</keyword>
<dbReference type="SUPFAM" id="SSF158639">
    <property type="entry name" value="ENT-like"/>
    <property type="match status" value="1"/>
</dbReference>
<dbReference type="Gene3D" id="1.10.1240.40">
    <property type="entry name" value="ENT domain"/>
    <property type="match status" value="1"/>
</dbReference>
<dbReference type="InterPro" id="IPR036142">
    <property type="entry name" value="ENT_dom-like_sf"/>
</dbReference>
<dbReference type="EMBL" id="JAAARO010000023">
    <property type="protein sequence ID" value="KAF5725749.1"/>
    <property type="molecule type" value="Genomic_DNA"/>
</dbReference>
<reference evidence="4 5" key="1">
    <citation type="journal article" date="2020" name="Nat. Commun.">
        <title>Genome of Tripterygium wilfordii and identification of cytochrome P450 involved in triptolide biosynthesis.</title>
        <authorList>
            <person name="Tu L."/>
            <person name="Su P."/>
            <person name="Zhang Z."/>
            <person name="Gao L."/>
            <person name="Wang J."/>
            <person name="Hu T."/>
            <person name="Zhou J."/>
            <person name="Zhang Y."/>
            <person name="Zhao Y."/>
            <person name="Liu Y."/>
            <person name="Song Y."/>
            <person name="Tong Y."/>
            <person name="Lu Y."/>
            <person name="Yang J."/>
            <person name="Xu C."/>
            <person name="Jia M."/>
            <person name="Peters R.J."/>
            <person name="Huang L."/>
            <person name="Gao W."/>
        </authorList>
    </citation>
    <scope>NUCLEOTIDE SEQUENCE [LARGE SCALE GENOMIC DNA]</scope>
    <source>
        <strain evidence="5">cv. XIE 37</strain>
        <tissue evidence="4">Leaf</tissue>
    </source>
</reference>
<dbReference type="PANTHER" id="PTHR33432:SF22">
    <property type="entry name" value="OS10G0436850 PROTEIN"/>
    <property type="match status" value="1"/>
</dbReference>
<evidence type="ECO:0000259" key="3">
    <source>
        <dbReference type="PROSITE" id="PS51138"/>
    </source>
</evidence>
<accession>A0A7J7BV38</accession>
<dbReference type="Pfam" id="PF03735">
    <property type="entry name" value="ENT"/>
    <property type="match status" value="1"/>
</dbReference>
<organism evidence="4 5">
    <name type="scientific">Tripterygium wilfordii</name>
    <name type="common">Thunder God vine</name>
    <dbReference type="NCBI Taxonomy" id="458696"/>
    <lineage>
        <taxon>Eukaryota</taxon>
        <taxon>Viridiplantae</taxon>
        <taxon>Streptophyta</taxon>
        <taxon>Embryophyta</taxon>
        <taxon>Tracheophyta</taxon>
        <taxon>Spermatophyta</taxon>
        <taxon>Magnoliopsida</taxon>
        <taxon>eudicotyledons</taxon>
        <taxon>Gunneridae</taxon>
        <taxon>Pentapetalae</taxon>
        <taxon>rosids</taxon>
        <taxon>fabids</taxon>
        <taxon>Celastrales</taxon>
        <taxon>Celastraceae</taxon>
        <taxon>Tripterygium</taxon>
    </lineage>
</organism>
<dbReference type="InParanoid" id="A0A7J7BV38"/>
<dbReference type="PROSITE" id="PS51138">
    <property type="entry name" value="ENT"/>
    <property type="match status" value="1"/>
</dbReference>
<sequence>MQNAVGTLCARGYGIGRMPSVAEFSGNDGMDLKFEVHSLEKEAYGSVLRAFIAQSDLLSWGKEGLLSELRKELNVDDIEHGELLLKINSDESIKMIREWLKPASYDQEQSINNNTHGCYPISVDDIHSKKTRASHASLSKHQKYVTCGWPSSVSIPSSAPPQFRVDQQSSEVSMFSNCKSVKVVSHAIQAPNSDTGRVLGKLHSKVGFQTPAPDKFSNGFDLIRILDTNKLIHEVESWIFGREIPGPVQVERAKSILMDQERYLLKALAKLGDLSDDSSTYHLLHQNPHHELQGNELGITAHNTFYAQTSRFPGYPSQVLSQTQMSTLHDYPSRSFVLDRSLRAKLPCNY</sequence>
<comment type="caution">
    <text evidence="4">The sequence shown here is derived from an EMBL/GenBank/DDBJ whole genome shotgun (WGS) entry which is preliminary data.</text>
</comment>